<protein>
    <submittedName>
        <fullName evidence="1">Uncharacterized protein</fullName>
    </submittedName>
</protein>
<dbReference type="RefSeq" id="WP_375520445.1">
    <property type="nucleotide sequence ID" value="NZ_JBHIRY010000011.1"/>
</dbReference>
<accession>A0ABV5C1A0</accession>
<evidence type="ECO:0000313" key="1">
    <source>
        <dbReference type="EMBL" id="MFB5761299.1"/>
    </source>
</evidence>
<keyword evidence="2" id="KW-1185">Reference proteome</keyword>
<comment type="caution">
    <text evidence="1">The sequence shown here is derived from an EMBL/GenBank/DDBJ whole genome shotgun (WGS) entry which is preliminary data.</text>
</comment>
<organism evidence="1 2">
    <name type="scientific">Paenibacillus medicaginis</name>
    <dbReference type="NCBI Taxonomy" id="1470560"/>
    <lineage>
        <taxon>Bacteria</taxon>
        <taxon>Bacillati</taxon>
        <taxon>Bacillota</taxon>
        <taxon>Bacilli</taxon>
        <taxon>Bacillales</taxon>
        <taxon>Paenibacillaceae</taxon>
        <taxon>Paenibacillus</taxon>
    </lineage>
</organism>
<dbReference type="EMBL" id="JBHIRY010000011">
    <property type="protein sequence ID" value="MFB5761299.1"/>
    <property type="molecule type" value="Genomic_DNA"/>
</dbReference>
<proteinExistence type="predicted"/>
<gene>
    <name evidence="1" type="ORF">ACE5LO_12950</name>
</gene>
<name>A0ABV5C1A0_9BACL</name>
<sequence>MERTVYDKELGCEYTVIQTDNFTELYEKTVQINQGVSPSEVRRFQQVIKKLIVDSGKKGSLNTLLIAPEQLEELEKRIGDEKLVVALGDATYIFRTPDLISYVEDYIFNKNEIPTEIALRYVASQGNNAKIPFFKEPKEQDIIAYNIHRLARDQIEAYIKGKIEVAKEIGAGSLSTSMRRLLLAFDYICSN</sequence>
<dbReference type="Proteomes" id="UP001580430">
    <property type="component" value="Unassembled WGS sequence"/>
</dbReference>
<reference evidence="1 2" key="1">
    <citation type="submission" date="2024-09" db="EMBL/GenBank/DDBJ databases">
        <title>Paenibacillus zeirhizospherea sp. nov., isolated from surface of the maize (Zea mays) roots in a horticulture field, Hungary.</title>
        <authorList>
            <person name="Marton D."/>
            <person name="Farkas M."/>
            <person name="Bedics A."/>
            <person name="Toth E."/>
            <person name="Tancsics A."/>
            <person name="Boka K."/>
            <person name="Marati G."/>
            <person name="Kriszt B."/>
            <person name="Cserhati M."/>
        </authorList>
    </citation>
    <scope>NUCLEOTIDE SEQUENCE [LARGE SCALE GENOMIC DNA]</scope>
    <source>
        <strain evidence="1 2">JCM 18446</strain>
    </source>
</reference>
<evidence type="ECO:0000313" key="2">
    <source>
        <dbReference type="Proteomes" id="UP001580430"/>
    </source>
</evidence>